<dbReference type="Proteomes" id="UP000603453">
    <property type="component" value="Unassembled WGS sequence"/>
</dbReference>
<protein>
    <submittedName>
        <fullName evidence="1">Uncharacterized protein</fullName>
    </submittedName>
</protein>
<keyword evidence="2" id="KW-1185">Reference proteome</keyword>
<dbReference type="EMBL" id="JAEPRD010000242">
    <property type="protein sequence ID" value="KAG2193249.1"/>
    <property type="molecule type" value="Genomic_DNA"/>
</dbReference>
<evidence type="ECO:0000313" key="2">
    <source>
        <dbReference type="Proteomes" id="UP000603453"/>
    </source>
</evidence>
<organism evidence="1 2">
    <name type="scientific">Mucor saturninus</name>
    <dbReference type="NCBI Taxonomy" id="64648"/>
    <lineage>
        <taxon>Eukaryota</taxon>
        <taxon>Fungi</taxon>
        <taxon>Fungi incertae sedis</taxon>
        <taxon>Mucoromycota</taxon>
        <taxon>Mucoromycotina</taxon>
        <taxon>Mucoromycetes</taxon>
        <taxon>Mucorales</taxon>
        <taxon>Mucorineae</taxon>
        <taxon>Mucoraceae</taxon>
        <taxon>Mucor</taxon>
    </lineage>
</organism>
<dbReference type="AlphaFoldDB" id="A0A8H7QJ81"/>
<proteinExistence type="predicted"/>
<accession>A0A8H7QJ81</accession>
<sequence length="196" mass="22952">MEDNCEKLKHLLVILKRRYGDEGGRKVKEVMEEVWPPSDNRLREELQTIQELTESLAVPTEITIEGEMNAIYNALEFSDEKLKYLYMIKLINVMERSITETWKWNSPIARRIKWGKTKFNDTMRTSRRVRELICLFGEGGTSIMGAKLSYETMKTMKDSEWKKYKQTLVDDVDAHYLGSILLARMSMTPTESDLLK</sequence>
<evidence type="ECO:0000313" key="1">
    <source>
        <dbReference type="EMBL" id="KAG2193249.1"/>
    </source>
</evidence>
<comment type="caution">
    <text evidence="1">The sequence shown here is derived from an EMBL/GenBank/DDBJ whole genome shotgun (WGS) entry which is preliminary data.</text>
</comment>
<gene>
    <name evidence="1" type="ORF">INT47_007875</name>
</gene>
<reference evidence="1" key="1">
    <citation type="submission" date="2020-12" db="EMBL/GenBank/DDBJ databases">
        <title>Metabolic potential, ecology and presence of endohyphal bacteria is reflected in genomic diversity of Mucoromycotina.</title>
        <authorList>
            <person name="Muszewska A."/>
            <person name="Okrasinska A."/>
            <person name="Steczkiewicz K."/>
            <person name="Drgas O."/>
            <person name="Orlowska M."/>
            <person name="Perlinska-Lenart U."/>
            <person name="Aleksandrzak-Piekarczyk T."/>
            <person name="Szatraj K."/>
            <person name="Zielenkiewicz U."/>
            <person name="Pilsyk S."/>
            <person name="Malc E."/>
            <person name="Mieczkowski P."/>
            <person name="Kruszewska J.S."/>
            <person name="Biernat P."/>
            <person name="Pawlowska J."/>
        </authorList>
    </citation>
    <scope>NUCLEOTIDE SEQUENCE</scope>
    <source>
        <strain evidence="1">WA0000017839</strain>
    </source>
</reference>
<name>A0A8H7QJ81_9FUNG</name>